<dbReference type="HOGENOM" id="CLU_037140_0_0_1"/>
<feature type="compositionally biased region" description="Low complexity" evidence="1">
    <location>
        <begin position="438"/>
        <end position="449"/>
    </location>
</feature>
<keyword evidence="3" id="KW-1185">Reference proteome</keyword>
<dbReference type="FunCoup" id="Q6CXI1">
    <property type="interactions" value="356"/>
</dbReference>
<dbReference type="EMBL" id="CR382121">
    <property type="protein sequence ID" value="CAH02946.1"/>
    <property type="molecule type" value="Genomic_DNA"/>
</dbReference>
<sequence length="609" mass="69331">MSIRPVVLDDVGETSFEDVESTFTYKDDIEVPRLAPNSATSTTTENTTFSKDKRYSSHTELASDLDDDMNYNSDFEEYQNGTDLPLAVDRRFRESSDQDELADLQEQLEKKLSLNLRNSKTGGGSGTRNVDQYINHAGLVRPSLKDSVRQRRSMVDLATRSKGNITSLNSQQSRRVPNSRSYMNLRPSSGRTLSYKSSMPSLMRFNRQDVLLEDEDDEDDDEDEDDEPYPYVPRVRRSYRDLGPRFGERTDDGNVVQDIAVEATEMANNGDDDDDNFGNDFEGIDDNFQFATNNNNNFSAFDPTLRLSPSEYDIEHDDTLLTPQLHKKHYAFDAPLDSYREARQQRGTAKQAAAAAAVNRRNSTRARARLKTIRQEIDLNTPLKRGKMKYNPREKRWDGNEDILSSFDNIENVDRKAFIIKNKRSKSPLKTSSSTQIAASGTNAASSNSQHGKVVGKMRFDEKNLRWLRVDGTEEDPFHGITDLMPRSQSSPTKNVKFQSQGHSGNILRSQSQLPFGRDEHGNRFISSESTRFHSLTTNSTTDPTYQITSKQLEKFYHEENKWSRKVGGWFILGDKSRDTGSADQSHTSLNDKSYMYEIRNMVISSARN</sequence>
<feature type="compositionally biased region" description="Polar residues" evidence="1">
    <location>
        <begin position="487"/>
        <end position="504"/>
    </location>
</feature>
<evidence type="ECO:0000313" key="3">
    <source>
        <dbReference type="Proteomes" id="UP000000598"/>
    </source>
</evidence>
<feature type="compositionally biased region" description="Polar residues" evidence="1">
    <location>
        <begin position="428"/>
        <end position="437"/>
    </location>
</feature>
<feature type="compositionally biased region" description="Low complexity" evidence="1">
    <location>
        <begin position="37"/>
        <end position="48"/>
    </location>
</feature>
<proteinExistence type="predicted"/>
<gene>
    <name evidence="2" type="ORF">KLLA0_A08041g</name>
</gene>
<feature type="region of interest" description="Disordered" evidence="1">
    <location>
        <begin position="483"/>
        <end position="504"/>
    </location>
</feature>
<dbReference type="InParanoid" id="Q6CXI1"/>
<evidence type="ECO:0000256" key="1">
    <source>
        <dbReference type="SAM" id="MobiDB-lite"/>
    </source>
</evidence>
<dbReference type="GO" id="GO:0005096">
    <property type="term" value="F:GTPase activator activity"/>
    <property type="evidence" value="ECO:0007669"/>
    <property type="project" value="InterPro"/>
</dbReference>
<dbReference type="OMA" id="QEIDHNT"/>
<protein>
    <submittedName>
        <fullName evidence="2">KLLA0A08041p</fullName>
    </submittedName>
</protein>
<dbReference type="GO" id="GO:0031578">
    <property type="term" value="P:mitotic spindle orientation checkpoint signaling"/>
    <property type="evidence" value="ECO:0007669"/>
    <property type="project" value="TreeGrafter"/>
</dbReference>
<dbReference type="Proteomes" id="UP000000598">
    <property type="component" value="Chromosome A"/>
</dbReference>
<dbReference type="STRING" id="284590.Q6CXI1"/>
<feature type="region of interest" description="Disordered" evidence="1">
    <location>
        <begin position="35"/>
        <end position="57"/>
    </location>
</feature>
<dbReference type="PANTHER" id="PTHR35140">
    <property type="entry name" value="MITOTIC CHECK POINT PROTEIN BFA1"/>
    <property type="match status" value="1"/>
</dbReference>
<dbReference type="PANTHER" id="PTHR35140:SF1">
    <property type="entry name" value="MITOTIC CHECK POINT PROTEIN BFA1"/>
    <property type="match status" value="1"/>
</dbReference>
<name>Q6CXI1_KLULA</name>
<dbReference type="GO" id="GO:0044732">
    <property type="term" value="C:mitotic spindle pole body"/>
    <property type="evidence" value="ECO:0007669"/>
    <property type="project" value="TreeGrafter"/>
</dbReference>
<dbReference type="KEGG" id="kla:KLLA0_A08041g"/>
<dbReference type="AlphaFoldDB" id="Q6CXI1"/>
<dbReference type="PaxDb" id="284590-Q6CXI1"/>
<organism evidence="2 3">
    <name type="scientific">Kluyveromyces lactis (strain ATCC 8585 / CBS 2359 / DSM 70799 / NBRC 1267 / NRRL Y-1140 / WM37)</name>
    <name type="common">Yeast</name>
    <name type="synonym">Candida sphaerica</name>
    <dbReference type="NCBI Taxonomy" id="284590"/>
    <lineage>
        <taxon>Eukaryota</taxon>
        <taxon>Fungi</taxon>
        <taxon>Dikarya</taxon>
        <taxon>Ascomycota</taxon>
        <taxon>Saccharomycotina</taxon>
        <taxon>Saccharomycetes</taxon>
        <taxon>Saccharomycetales</taxon>
        <taxon>Saccharomycetaceae</taxon>
        <taxon>Kluyveromyces</taxon>
    </lineage>
</organism>
<evidence type="ECO:0000313" key="2">
    <source>
        <dbReference type="EMBL" id="CAH02946.1"/>
    </source>
</evidence>
<dbReference type="GO" id="GO:1990334">
    <property type="term" value="C:Bfa1-Bub2 complex"/>
    <property type="evidence" value="ECO:0007669"/>
    <property type="project" value="InterPro"/>
</dbReference>
<feature type="region of interest" description="Disordered" evidence="1">
    <location>
        <begin position="425"/>
        <end position="454"/>
    </location>
</feature>
<dbReference type="InterPro" id="IPR034586">
    <property type="entry name" value="Bfa1/Byr4"/>
</dbReference>
<reference evidence="2 3" key="1">
    <citation type="journal article" date="2004" name="Nature">
        <title>Genome evolution in yeasts.</title>
        <authorList>
            <consortium name="Genolevures"/>
            <person name="Dujon B."/>
            <person name="Sherman D."/>
            <person name="Fischer G."/>
            <person name="Durrens P."/>
            <person name="Casaregola S."/>
            <person name="Lafontaine I."/>
            <person name="de Montigny J."/>
            <person name="Marck C."/>
            <person name="Neuveglise C."/>
            <person name="Talla E."/>
            <person name="Goffard N."/>
            <person name="Frangeul L."/>
            <person name="Aigle M."/>
            <person name="Anthouard V."/>
            <person name="Babour A."/>
            <person name="Barbe V."/>
            <person name="Barnay S."/>
            <person name="Blanchin S."/>
            <person name="Beckerich J.M."/>
            <person name="Beyne E."/>
            <person name="Bleykasten C."/>
            <person name="Boisrame A."/>
            <person name="Boyer J."/>
            <person name="Cattolico L."/>
            <person name="Confanioleri F."/>
            <person name="de Daruvar A."/>
            <person name="Despons L."/>
            <person name="Fabre E."/>
            <person name="Fairhead C."/>
            <person name="Ferry-Dumazet H."/>
            <person name="Groppi A."/>
            <person name="Hantraye F."/>
            <person name="Hennequin C."/>
            <person name="Jauniaux N."/>
            <person name="Joyet P."/>
            <person name="Kachouri R."/>
            <person name="Kerrest A."/>
            <person name="Koszul R."/>
            <person name="Lemaire M."/>
            <person name="Lesur I."/>
            <person name="Ma L."/>
            <person name="Muller H."/>
            <person name="Nicaud J.M."/>
            <person name="Nikolski M."/>
            <person name="Oztas S."/>
            <person name="Ozier-Kalogeropoulos O."/>
            <person name="Pellenz S."/>
            <person name="Potier S."/>
            <person name="Richard G.F."/>
            <person name="Straub M.L."/>
            <person name="Suleau A."/>
            <person name="Swennene D."/>
            <person name="Tekaia F."/>
            <person name="Wesolowski-Louvel M."/>
            <person name="Westhof E."/>
            <person name="Wirth B."/>
            <person name="Zeniou-Meyer M."/>
            <person name="Zivanovic I."/>
            <person name="Bolotin-Fukuhara M."/>
            <person name="Thierry A."/>
            <person name="Bouchier C."/>
            <person name="Caudron B."/>
            <person name="Scarpelli C."/>
            <person name="Gaillardin C."/>
            <person name="Weissenbach J."/>
            <person name="Wincker P."/>
            <person name="Souciet J.L."/>
        </authorList>
    </citation>
    <scope>NUCLEOTIDE SEQUENCE [LARGE SCALE GENOMIC DNA]</scope>
    <source>
        <strain evidence="3">ATCC 8585 / CBS 2359 / DSM 70799 / NBRC 1267 / NRRL Y-1140 / WM37</strain>
    </source>
</reference>
<feature type="region of interest" description="Disordered" evidence="1">
    <location>
        <begin position="162"/>
        <end position="199"/>
    </location>
</feature>
<dbReference type="eggNOG" id="ENOG502R6H5">
    <property type="taxonomic scope" value="Eukaryota"/>
</dbReference>
<accession>Q6CXI1</accession>